<name>A0AAE4FQL0_9CYAN</name>
<feature type="domain" description="UspA" evidence="2">
    <location>
        <begin position="1"/>
        <end position="142"/>
    </location>
</feature>
<dbReference type="SUPFAM" id="SSF52402">
    <property type="entry name" value="Adenine nucleotide alpha hydrolases-like"/>
    <property type="match status" value="1"/>
</dbReference>
<dbReference type="RefSeq" id="WP_322877633.1">
    <property type="nucleotide sequence ID" value="NZ_JAVMIP010000003.1"/>
</dbReference>
<comment type="similarity">
    <text evidence="1">Belongs to the universal stress protein A family.</text>
</comment>
<dbReference type="InterPro" id="IPR006015">
    <property type="entry name" value="Universal_stress_UspA"/>
</dbReference>
<dbReference type="InterPro" id="IPR006016">
    <property type="entry name" value="UspA"/>
</dbReference>
<evidence type="ECO:0000259" key="2">
    <source>
        <dbReference type="Pfam" id="PF00582"/>
    </source>
</evidence>
<evidence type="ECO:0000313" key="4">
    <source>
        <dbReference type="Proteomes" id="UP001268256"/>
    </source>
</evidence>
<dbReference type="EMBL" id="JAVMIP010000003">
    <property type="protein sequence ID" value="MDS3860356.1"/>
    <property type="molecule type" value="Genomic_DNA"/>
</dbReference>
<protein>
    <submittedName>
        <fullName evidence="3">Universal stress protein</fullName>
    </submittedName>
</protein>
<comment type="caution">
    <text evidence="3">The sequence shown here is derived from an EMBL/GenBank/DDBJ whole genome shotgun (WGS) entry which is preliminary data.</text>
</comment>
<reference evidence="4" key="1">
    <citation type="submission" date="2023-07" db="EMBL/GenBank/DDBJ databases">
        <authorList>
            <person name="Luz R."/>
            <person name="Cordeiro R."/>
            <person name="Fonseca A."/>
            <person name="Goncalves V."/>
        </authorList>
    </citation>
    <scope>NUCLEOTIDE SEQUENCE [LARGE SCALE GENOMIC DNA]</scope>
    <source>
        <strain evidence="4">BACA0444</strain>
    </source>
</reference>
<dbReference type="Gene3D" id="3.40.50.620">
    <property type="entry name" value="HUPs"/>
    <property type="match status" value="1"/>
</dbReference>
<evidence type="ECO:0000256" key="1">
    <source>
        <dbReference type="ARBA" id="ARBA00008791"/>
    </source>
</evidence>
<dbReference type="InterPro" id="IPR014729">
    <property type="entry name" value="Rossmann-like_a/b/a_fold"/>
</dbReference>
<dbReference type="Pfam" id="PF00582">
    <property type="entry name" value="Usp"/>
    <property type="match status" value="1"/>
</dbReference>
<dbReference type="PANTHER" id="PTHR46268:SF8">
    <property type="entry name" value="UNIVERSAL STRESS PROTEIN SLL1388"/>
    <property type="match status" value="1"/>
</dbReference>
<sequence length="147" mass="15810">MFKRILVAVDDSDMATEVIEALGQLDLIPESLVILTHVISPAESGLGQSADVSQPTGHWQHLESRLEDYCQEVNELFENTVDVVLEIAQGEPAAEIIRLAHIHQAELILLGSRGLTGVSRILQGSVSAQVVEEAPCSVFVVKSSPSA</sequence>
<gene>
    <name evidence="3" type="ORF">RIF25_05995</name>
</gene>
<dbReference type="PRINTS" id="PR01438">
    <property type="entry name" value="UNVRSLSTRESS"/>
</dbReference>
<dbReference type="CDD" id="cd23659">
    <property type="entry name" value="USP_At3g01520-like"/>
    <property type="match status" value="1"/>
</dbReference>
<evidence type="ECO:0000313" key="3">
    <source>
        <dbReference type="EMBL" id="MDS3860356.1"/>
    </source>
</evidence>
<proteinExistence type="inferred from homology"/>
<dbReference type="PANTHER" id="PTHR46268">
    <property type="entry name" value="STRESS RESPONSE PROTEIN NHAX"/>
    <property type="match status" value="1"/>
</dbReference>
<accession>A0AAE4FQL0</accession>
<dbReference type="Proteomes" id="UP001268256">
    <property type="component" value="Unassembled WGS sequence"/>
</dbReference>
<dbReference type="AlphaFoldDB" id="A0AAE4FQL0"/>
<keyword evidence="4" id="KW-1185">Reference proteome</keyword>
<organism evidence="3 4">
    <name type="scientific">Pseudocalidococcus azoricus BACA0444</name>
    <dbReference type="NCBI Taxonomy" id="2918990"/>
    <lineage>
        <taxon>Bacteria</taxon>
        <taxon>Bacillati</taxon>
        <taxon>Cyanobacteriota</taxon>
        <taxon>Cyanophyceae</taxon>
        <taxon>Acaryochloridales</taxon>
        <taxon>Thermosynechococcaceae</taxon>
        <taxon>Pseudocalidococcus</taxon>
        <taxon>Pseudocalidococcus azoricus</taxon>
    </lineage>
</organism>